<dbReference type="PANTHER" id="PTHR46791:SF5">
    <property type="entry name" value="CLR5 DOMAIN-CONTAINING PROTEIN-RELATED"/>
    <property type="match status" value="1"/>
</dbReference>
<proteinExistence type="predicted"/>
<keyword evidence="3" id="KW-1185">Reference proteome</keyword>
<dbReference type="EMBL" id="CALNXI010000003">
    <property type="protein sequence ID" value="CAH3013785.1"/>
    <property type="molecule type" value="Genomic_DNA"/>
</dbReference>
<reference evidence="2 3" key="1">
    <citation type="submission" date="2022-05" db="EMBL/GenBank/DDBJ databases">
        <authorList>
            <consortium name="Genoscope - CEA"/>
            <person name="William W."/>
        </authorList>
    </citation>
    <scope>NUCLEOTIDE SEQUENCE [LARGE SCALE GENOMIC DNA]</scope>
</reference>
<name>A0ABN8LD09_9CNID</name>
<gene>
    <name evidence="2" type="ORF">PEVE_00022518</name>
</gene>
<dbReference type="InterPro" id="IPR036397">
    <property type="entry name" value="RNaseH_sf"/>
</dbReference>
<evidence type="ECO:0000259" key="1">
    <source>
        <dbReference type="PROSITE" id="PS50994"/>
    </source>
</evidence>
<dbReference type="InterPro" id="IPR001584">
    <property type="entry name" value="Integrase_cat-core"/>
</dbReference>
<dbReference type="PANTHER" id="PTHR46791">
    <property type="entry name" value="EXPRESSED PROTEIN"/>
    <property type="match status" value="1"/>
</dbReference>
<evidence type="ECO:0000313" key="3">
    <source>
        <dbReference type="Proteomes" id="UP001159427"/>
    </source>
</evidence>
<dbReference type="Pfam" id="PF24764">
    <property type="entry name" value="rva_4"/>
    <property type="match status" value="1"/>
</dbReference>
<organism evidence="2 3">
    <name type="scientific">Porites evermanni</name>
    <dbReference type="NCBI Taxonomy" id="104178"/>
    <lineage>
        <taxon>Eukaryota</taxon>
        <taxon>Metazoa</taxon>
        <taxon>Cnidaria</taxon>
        <taxon>Anthozoa</taxon>
        <taxon>Hexacorallia</taxon>
        <taxon>Scleractinia</taxon>
        <taxon>Fungiina</taxon>
        <taxon>Poritidae</taxon>
        <taxon>Porites</taxon>
    </lineage>
</organism>
<dbReference type="InterPro" id="IPR058913">
    <property type="entry name" value="Integrase_dom_put"/>
</dbReference>
<feature type="domain" description="Integrase catalytic" evidence="1">
    <location>
        <begin position="219"/>
        <end position="402"/>
    </location>
</feature>
<dbReference type="PROSITE" id="PS50994">
    <property type="entry name" value="INTEGRASE"/>
    <property type="match status" value="1"/>
</dbReference>
<dbReference type="InterPro" id="IPR012337">
    <property type="entry name" value="RNaseH-like_sf"/>
</dbReference>
<dbReference type="SUPFAM" id="SSF53098">
    <property type="entry name" value="Ribonuclease H-like"/>
    <property type="match status" value="1"/>
</dbReference>
<dbReference type="Proteomes" id="UP001159427">
    <property type="component" value="Unassembled WGS sequence"/>
</dbReference>
<sequence length="493" mass="56472">MADACGELRQTLITRIEGMIHDVQRELHTNNVEHETLDGLCFRGEQLARQVARLVTANVLDSSVLNCIMFAYEKLTFCSQRVESEETGYRAALLNSGGRGRPSYQISREQLVYFLRERFSRREVADMLRVSLSTVARRIREHGLVNLLPYSTISDEDLDRVVRDVQALFPNIGYRRMLGELTRRGIVIQHARVRASMIRTDPEGAVLRWMDTIQRRSYSVYGPNALWHIDGHHKLIRWRLVIHGGVDGYSRIPVFLQCSDNNRTSTVLNLFENAVESYGLPSRVRADKGGENVEVSLFMLSHPARGPGHGSMITGSSVHNQRIERLWRDVFTGVVGLYYNLFSHLEGTGTLDINNEIHIFCLHYVYLPRINNHLHVWKEGWIRKPICTENSMTPSQLFISGMMRMAGSSHTIAKEMFEDLREDEVEQYGLDWDGPLPESDSDEMIELPLTECPLNLQETRELKQAIDPLRNSDCYGIDIFIQTSMFVTSRLAT</sequence>
<protein>
    <recommendedName>
        <fullName evidence="1">Integrase catalytic domain-containing protein</fullName>
    </recommendedName>
</protein>
<evidence type="ECO:0000313" key="2">
    <source>
        <dbReference type="EMBL" id="CAH3013785.1"/>
    </source>
</evidence>
<accession>A0ABN8LD09</accession>
<comment type="caution">
    <text evidence="2">The sequence shown here is derived from an EMBL/GenBank/DDBJ whole genome shotgun (WGS) entry which is preliminary data.</text>
</comment>
<dbReference type="Gene3D" id="3.30.420.10">
    <property type="entry name" value="Ribonuclease H-like superfamily/Ribonuclease H"/>
    <property type="match status" value="1"/>
</dbReference>